<dbReference type="InterPro" id="IPR051310">
    <property type="entry name" value="MCP_chemotaxis"/>
</dbReference>
<dbReference type="Pfam" id="PF00015">
    <property type="entry name" value="MCPsignal"/>
    <property type="match status" value="1"/>
</dbReference>
<feature type="domain" description="HAMP" evidence="10">
    <location>
        <begin position="294"/>
        <end position="346"/>
    </location>
</feature>
<evidence type="ECO:0000313" key="11">
    <source>
        <dbReference type="EMBL" id="RUM23648.1"/>
    </source>
</evidence>
<dbReference type="GO" id="GO:0006935">
    <property type="term" value="P:chemotaxis"/>
    <property type="evidence" value="ECO:0007669"/>
    <property type="project" value="UniProtKB-KW"/>
</dbReference>
<evidence type="ECO:0000259" key="10">
    <source>
        <dbReference type="PROSITE" id="PS50885"/>
    </source>
</evidence>
<organism evidence="11 12">
    <name type="scientific">Rhizobium vallis</name>
    <dbReference type="NCBI Taxonomy" id="634290"/>
    <lineage>
        <taxon>Bacteria</taxon>
        <taxon>Pseudomonadati</taxon>
        <taxon>Pseudomonadota</taxon>
        <taxon>Alphaproteobacteria</taxon>
        <taxon>Hyphomicrobiales</taxon>
        <taxon>Rhizobiaceae</taxon>
        <taxon>Rhizobium/Agrobacterium group</taxon>
        <taxon>Rhizobium</taxon>
    </lineage>
</organism>
<dbReference type="FunFam" id="1.10.287.950:FF:000001">
    <property type="entry name" value="Methyl-accepting chemotaxis sensory transducer"/>
    <property type="match status" value="1"/>
</dbReference>
<feature type="coiled-coil region" evidence="5">
    <location>
        <begin position="264"/>
        <end position="291"/>
    </location>
</feature>
<evidence type="ECO:0000256" key="1">
    <source>
        <dbReference type="ARBA" id="ARBA00004370"/>
    </source>
</evidence>
<keyword evidence="12" id="KW-1185">Reference proteome</keyword>
<dbReference type="InterPro" id="IPR000727">
    <property type="entry name" value="T_SNARE_dom"/>
</dbReference>
<accession>A0A3S0QTF0</accession>
<dbReference type="GO" id="GO:0007165">
    <property type="term" value="P:signal transduction"/>
    <property type="evidence" value="ECO:0007669"/>
    <property type="project" value="UniProtKB-KW"/>
</dbReference>
<gene>
    <name evidence="11" type="ORF">EFQ99_20415</name>
</gene>
<dbReference type="PANTHER" id="PTHR43531:SF11">
    <property type="entry name" value="METHYL-ACCEPTING CHEMOTAXIS PROTEIN 3"/>
    <property type="match status" value="1"/>
</dbReference>
<dbReference type="SMART" id="SM00304">
    <property type="entry name" value="HAMP"/>
    <property type="match status" value="2"/>
</dbReference>
<feature type="transmembrane region" description="Helical" evidence="7">
    <location>
        <begin position="191"/>
        <end position="211"/>
    </location>
</feature>
<evidence type="ECO:0000256" key="5">
    <source>
        <dbReference type="SAM" id="Coils"/>
    </source>
</evidence>
<dbReference type="SUPFAM" id="SSF58104">
    <property type="entry name" value="Methyl-accepting chemotaxis protein (MCP) signaling domain"/>
    <property type="match status" value="1"/>
</dbReference>
<dbReference type="RefSeq" id="WP_126923040.1">
    <property type="nucleotide sequence ID" value="NZ_ML133692.1"/>
</dbReference>
<keyword evidence="4" id="KW-0807">Transducer</keyword>
<evidence type="ECO:0000256" key="4">
    <source>
        <dbReference type="PROSITE-ProRule" id="PRU00284"/>
    </source>
</evidence>
<dbReference type="Pfam" id="PF05227">
    <property type="entry name" value="CHASE3"/>
    <property type="match status" value="1"/>
</dbReference>
<keyword evidence="7" id="KW-0472">Membrane</keyword>
<dbReference type="GO" id="GO:0004888">
    <property type="term" value="F:transmembrane signaling receptor activity"/>
    <property type="evidence" value="ECO:0007669"/>
    <property type="project" value="TreeGrafter"/>
</dbReference>
<dbReference type="Gene3D" id="1.10.8.500">
    <property type="entry name" value="HAMP domain in histidine kinase"/>
    <property type="match status" value="1"/>
</dbReference>
<evidence type="ECO:0000256" key="3">
    <source>
        <dbReference type="ARBA" id="ARBA00029447"/>
    </source>
</evidence>
<keyword evidence="7" id="KW-0812">Transmembrane</keyword>
<protein>
    <submittedName>
        <fullName evidence="11">HAMP domain-containing protein</fullName>
    </submittedName>
</protein>
<comment type="subcellular location">
    <subcellularLocation>
        <location evidence="1">Membrane</location>
    </subcellularLocation>
</comment>
<dbReference type="SMART" id="SM00283">
    <property type="entry name" value="MA"/>
    <property type="match status" value="1"/>
</dbReference>
<dbReference type="SUPFAM" id="SSF158472">
    <property type="entry name" value="HAMP domain-like"/>
    <property type="match status" value="1"/>
</dbReference>
<keyword evidence="2" id="KW-0145">Chemotaxis</keyword>
<dbReference type="Pfam" id="PF00672">
    <property type="entry name" value="HAMP"/>
    <property type="match status" value="1"/>
</dbReference>
<comment type="caution">
    <text evidence="11">The sequence shown here is derived from an EMBL/GenBank/DDBJ whole genome shotgun (WGS) entry which is preliminary data.</text>
</comment>
<dbReference type="OrthoDB" id="1776073at2"/>
<feature type="compositionally biased region" description="Polar residues" evidence="6">
    <location>
        <begin position="355"/>
        <end position="367"/>
    </location>
</feature>
<keyword evidence="5" id="KW-0175">Coiled coil</keyword>
<feature type="region of interest" description="Disordered" evidence="6">
    <location>
        <begin position="355"/>
        <end position="377"/>
    </location>
</feature>
<dbReference type="GO" id="GO:0005886">
    <property type="term" value="C:plasma membrane"/>
    <property type="evidence" value="ECO:0007669"/>
    <property type="project" value="TreeGrafter"/>
</dbReference>
<feature type="domain" description="HAMP" evidence="10">
    <location>
        <begin position="213"/>
        <end position="266"/>
    </location>
</feature>
<keyword evidence="7" id="KW-1133">Transmembrane helix</keyword>
<dbReference type="PROSITE" id="PS50885">
    <property type="entry name" value="HAMP"/>
    <property type="match status" value="2"/>
</dbReference>
<evidence type="ECO:0000313" key="12">
    <source>
        <dbReference type="Proteomes" id="UP000278823"/>
    </source>
</evidence>
<dbReference type="InterPro" id="IPR007891">
    <property type="entry name" value="CHASE3"/>
</dbReference>
<dbReference type="InterPro" id="IPR003660">
    <property type="entry name" value="HAMP_dom"/>
</dbReference>
<dbReference type="CDD" id="cd19410">
    <property type="entry name" value="HK9-like_sensor"/>
    <property type="match status" value="1"/>
</dbReference>
<dbReference type="AlphaFoldDB" id="A0A3S0QTF0"/>
<dbReference type="Proteomes" id="UP000278823">
    <property type="component" value="Unassembled WGS sequence"/>
</dbReference>
<dbReference type="EMBL" id="RJTH01000007">
    <property type="protein sequence ID" value="RUM23648.1"/>
    <property type="molecule type" value="Genomic_DNA"/>
</dbReference>
<dbReference type="InterPro" id="IPR004089">
    <property type="entry name" value="MCPsignal_dom"/>
</dbReference>
<dbReference type="Gene3D" id="1.10.287.950">
    <property type="entry name" value="Methyl-accepting chemotaxis protein"/>
    <property type="match status" value="1"/>
</dbReference>
<evidence type="ECO:0000256" key="7">
    <source>
        <dbReference type="SAM" id="Phobius"/>
    </source>
</evidence>
<name>A0A3S0QTF0_9HYPH</name>
<evidence type="ECO:0000256" key="6">
    <source>
        <dbReference type="SAM" id="MobiDB-lite"/>
    </source>
</evidence>
<dbReference type="PANTHER" id="PTHR43531">
    <property type="entry name" value="PROTEIN ICFG"/>
    <property type="match status" value="1"/>
</dbReference>
<dbReference type="PROSITE" id="PS50111">
    <property type="entry name" value="CHEMOTAXIS_TRANSDUC_2"/>
    <property type="match status" value="1"/>
</dbReference>
<evidence type="ECO:0000256" key="2">
    <source>
        <dbReference type="ARBA" id="ARBA00022500"/>
    </source>
</evidence>
<sequence length="653" mass="69147">MFTFFNNIRILGKMALVFSLLLALSTIINVLSYSSLATQEKAAGWTEHTYTVLGTLNNIVAAMVDQETGMRGYLLSADENFLAPQKAGAKSYADNMQKVRSLTADNPAQQARLDELASLVDGWTKDVVVQETKLMSAKETVQQARDLEVSGVGKKWMDQIRAKAAEIAGIEQALLKTRSAEAADAAVTARYAIISGSVAMIVFGLLMLFVLNGAMIRPLAGMTAVMRKLAEGDTSITVSGAGRRDEIGAIAGAVEVFRQAAVTNRKLEADAEANRERQAREQEEINRVKETEAGQVAFVTSNLATGLKRLAAGDLAFQLDDAFAPNFESLRNDFNQSIRQLATTLAEISESVSSMDNGTREISSGAQDLSRRTEQQAASLEETAAALDQITANVSNSTKRTEEARVVASRANQSAVQSAAVVSHAEEAMTKIEDSSQQISNIIGVIDEIAFQTNLLALNAGVEAARAGDAGKGFAVVAQEVRELAQRSAQAAKEIKGLIHNSSAEVESGVKLVRETGEALKTIGGFIIEINSHMESIAVSAKEQSTGLAEVNTAVNAMDQTTQQNAAMVEQSTAASSTLAQEAVKLRSLIGQFKLDGMVGTGSSAARQPVRAAAPGNKPVSSPARALGQKLAGAFGGRAATATAVAANEWNEF</sequence>
<feature type="domain" description="T-SNARE coiled-coil homology" evidence="9">
    <location>
        <begin position="342"/>
        <end position="404"/>
    </location>
</feature>
<reference evidence="12" key="1">
    <citation type="submission" date="2018-11" db="EMBL/GenBank/DDBJ databases">
        <title>Rhizobium chutanense sp. nov., isolated from root nodules of Phaseolus vulgaris in China.</title>
        <authorList>
            <person name="Huo Y."/>
        </authorList>
    </citation>
    <scope>NUCLEOTIDE SEQUENCE [LARGE SCALE GENOMIC DNA]</scope>
    <source>
        <strain evidence="12">CCBAU 65647</strain>
    </source>
</reference>
<evidence type="ECO:0000259" key="8">
    <source>
        <dbReference type="PROSITE" id="PS50111"/>
    </source>
</evidence>
<proteinExistence type="inferred from homology"/>
<feature type="domain" description="Methyl-accepting transducer" evidence="8">
    <location>
        <begin position="351"/>
        <end position="580"/>
    </location>
</feature>
<evidence type="ECO:0000259" key="9">
    <source>
        <dbReference type="PROSITE" id="PS50192"/>
    </source>
</evidence>
<dbReference type="PROSITE" id="PS50192">
    <property type="entry name" value="T_SNARE"/>
    <property type="match status" value="1"/>
</dbReference>
<dbReference type="CDD" id="cd06225">
    <property type="entry name" value="HAMP"/>
    <property type="match status" value="1"/>
</dbReference>
<dbReference type="CDD" id="cd11386">
    <property type="entry name" value="MCP_signal"/>
    <property type="match status" value="1"/>
</dbReference>
<comment type="similarity">
    <text evidence="3">Belongs to the methyl-accepting chemotaxis (MCP) protein family.</text>
</comment>